<protein>
    <submittedName>
        <fullName evidence="1">Uncharacterized protein</fullName>
    </submittedName>
</protein>
<gene>
    <name evidence="1" type="ORF">HannXRQ_Chr16g0511401</name>
</gene>
<organism evidence="1 2">
    <name type="scientific">Helianthus annuus</name>
    <name type="common">Common sunflower</name>
    <dbReference type="NCBI Taxonomy" id="4232"/>
    <lineage>
        <taxon>Eukaryota</taxon>
        <taxon>Viridiplantae</taxon>
        <taxon>Streptophyta</taxon>
        <taxon>Embryophyta</taxon>
        <taxon>Tracheophyta</taxon>
        <taxon>Spermatophyta</taxon>
        <taxon>Magnoliopsida</taxon>
        <taxon>eudicotyledons</taxon>
        <taxon>Gunneridae</taxon>
        <taxon>Pentapetalae</taxon>
        <taxon>asterids</taxon>
        <taxon>campanulids</taxon>
        <taxon>Asterales</taxon>
        <taxon>Asteraceae</taxon>
        <taxon>Asteroideae</taxon>
        <taxon>Heliantheae alliance</taxon>
        <taxon>Heliantheae</taxon>
        <taxon>Helianthus</taxon>
    </lineage>
</organism>
<dbReference type="EMBL" id="CM007905">
    <property type="protein sequence ID" value="OTF91499.1"/>
    <property type="molecule type" value="Genomic_DNA"/>
</dbReference>
<keyword evidence="2" id="KW-1185">Reference proteome</keyword>
<sequence>MYKSKMNNLSNAMICNIIQTLIYKKYQRRIYHVCIILLTSRYLSHSNQPINV</sequence>
<dbReference type="InParanoid" id="A0A251RYW2"/>
<dbReference type="AlphaFoldDB" id="A0A251RYW2"/>
<name>A0A251RYW2_HELAN</name>
<accession>A0A251RYW2</accession>
<proteinExistence type="predicted"/>
<reference evidence="2" key="1">
    <citation type="journal article" date="2017" name="Nature">
        <title>The sunflower genome provides insights into oil metabolism, flowering and Asterid evolution.</title>
        <authorList>
            <person name="Badouin H."/>
            <person name="Gouzy J."/>
            <person name="Grassa C.J."/>
            <person name="Murat F."/>
            <person name="Staton S.E."/>
            <person name="Cottret L."/>
            <person name="Lelandais-Briere C."/>
            <person name="Owens G.L."/>
            <person name="Carrere S."/>
            <person name="Mayjonade B."/>
            <person name="Legrand L."/>
            <person name="Gill N."/>
            <person name="Kane N.C."/>
            <person name="Bowers J.E."/>
            <person name="Hubner S."/>
            <person name="Bellec A."/>
            <person name="Berard A."/>
            <person name="Berges H."/>
            <person name="Blanchet N."/>
            <person name="Boniface M.C."/>
            <person name="Brunel D."/>
            <person name="Catrice O."/>
            <person name="Chaidir N."/>
            <person name="Claudel C."/>
            <person name="Donnadieu C."/>
            <person name="Faraut T."/>
            <person name="Fievet G."/>
            <person name="Helmstetter N."/>
            <person name="King M."/>
            <person name="Knapp S.J."/>
            <person name="Lai Z."/>
            <person name="Le Paslier M.C."/>
            <person name="Lippi Y."/>
            <person name="Lorenzon L."/>
            <person name="Mandel J.R."/>
            <person name="Marage G."/>
            <person name="Marchand G."/>
            <person name="Marquand E."/>
            <person name="Bret-Mestries E."/>
            <person name="Morien E."/>
            <person name="Nambeesan S."/>
            <person name="Nguyen T."/>
            <person name="Pegot-Espagnet P."/>
            <person name="Pouilly N."/>
            <person name="Raftis F."/>
            <person name="Sallet E."/>
            <person name="Schiex T."/>
            <person name="Thomas J."/>
            <person name="Vandecasteele C."/>
            <person name="Vares D."/>
            <person name="Vear F."/>
            <person name="Vautrin S."/>
            <person name="Crespi M."/>
            <person name="Mangin B."/>
            <person name="Burke J.M."/>
            <person name="Salse J."/>
            <person name="Munos S."/>
            <person name="Vincourt P."/>
            <person name="Rieseberg L.H."/>
            <person name="Langlade N.B."/>
        </authorList>
    </citation>
    <scope>NUCLEOTIDE SEQUENCE [LARGE SCALE GENOMIC DNA]</scope>
    <source>
        <strain evidence="2">cv. SF193</strain>
    </source>
</reference>
<dbReference type="Proteomes" id="UP000215914">
    <property type="component" value="Chromosome 16"/>
</dbReference>
<evidence type="ECO:0000313" key="2">
    <source>
        <dbReference type="Proteomes" id="UP000215914"/>
    </source>
</evidence>
<evidence type="ECO:0000313" key="1">
    <source>
        <dbReference type="EMBL" id="OTF91499.1"/>
    </source>
</evidence>